<dbReference type="InterPro" id="IPR036188">
    <property type="entry name" value="FAD/NAD-bd_sf"/>
</dbReference>
<dbReference type="EMBL" id="AACCKB010000007">
    <property type="protein sequence ID" value="EAJ9681615.1"/>
    <property type="molecule type" value="Genomic_DNA"/>
</dbReference>
<evidence type="ECO:0000313" key="1">
    <source>
        <dbReference type="EMBL" id="EAJ9681615.1"/>
    </source>
</evidence>
<dbReference type="GO" id="GO:0005829">
    <property type="term" value="C:cytosol"/>
    <property type="evidence" value="ECO:0007669"/>
    <property type="project" value="TreeGrafter"/>
</dbReference>
<dbReference type="PANTHER" id="PTHR21197:SF0">
    <property type="entry name" value="UDP-GALACTOPYRANOSE MUTASE"/>
    <property type="match status" value="1"/>
</dbReference>
<accession>A0A5T1BYY4</accession>
<comment type="caution">
    <text evidence="1">The sequence shown here is derived from an EMBL/GenBank/DDBJ whole genome shotgun (WGS) entry which is preliminary data.</text>
</comment>
<gene>
    <name evidence="2" type="ORF">AZE58_04985</name>
    <name evidence="1" type="ORF">FA629_04645</name>
</gene>
<dbReference type="RefSeq" id="WP_002808674.1">
    <property type="nucleotide sequence ID" value="NZ_JOVB01000019.1"/>
</dbReference>
<dbReference type="GO" id="GO:0050660">
    <property type="term" value="F:flavin adenine dinucleotide binding"/>
    <property type="evidence" value="ECO:0007669"/>
    <property type="project" value="TreeGrafter"/>
</dbReference>
<protein>
    <submittedName>
        <fullName evidence="1">Nucleotidyl-sugar pyranose mutase</fullName>
    </submittedName>
</protein>
<dbReference type="Pfam" id="PF13450">
    <property type="entry name" value="NAD_binding_8"/>
    <property type="match status" value="1"/>
</dbReference>
<name>A0A5T1BYY4_CAMCO</name>
<dbReference type="GO" id="GO:0008767">
    <property type="term" value="F:UDP-galactopyranose mutase activity"/>
    <property type="evidence" value="ECO:0007669"/>
    <property type="project" value="TreeGrafter"/>
</dbReference>
<dbReference type="Gene3D" id="3.50.50.60">
    <property type="entry name" value="FAD/NAD(P)-binding domain"/>
    <property type="match status" value="1"/>
</dbReference>
<sequence>MKVGVIGAGISGMSIARLIDSDFEVEILEKESVVGGIARTKDVNGIAYHIVGGHCFNSIYPEVLNFIFDKVLSKDNWNLIERQARALFRDQWISYPVEFAISEIDKIDSFLGMKIVQEMLNASYEKGSNLEEWFINHFGPTLSREYFLPYNEKIWGINPKEMDNSWIRDEKQMKLPVPTKMSFYKSLLNNSKNVFDNMPHAFYYYPKTNNQNTFIDALSVGLKIIYNYQVKHIEYFNKKWCINGEKQYDILINTSPLDLIPNILQNIPSDIINSFKKLKYNKISNMLWETDGSFDSTWAYVPKKDIGFHRLLNIGTYFRPIKNYCITESVGEKTYEHFVNEGKKINFLKRPVDFHVSDRAYICFDLNYVLSKTTTLKYLESIGLISHGRFAEWEYYNMDVCIKRSIDLAKKIKSEYLL</sequence>
<organism evidence="1">
    <name type="scientific">Campylobacter coli</name>
    <dbReference type="NCBI Taxonomy" id="195"/>
    <lineage>
        <taxon>Bacteria</taxon>
        <taxon>Pseudomonadati</taxon>
        <taxon>Campylobacterota</taxon>
        <taxon>Epsilonproteobacteria</taxon>
        <taxon>Campylobacterales</taxon>
        <taxon>Campylobacteraceae</taxon>
        <taxon>Campylobacter</taxon>
    </lineage>
</organism>
<dbReference type="SUPFAM" id="SSF51971">
    <property type="entry name" value="Nucleotide-binding domain"/>
    <property type="match status" value="1"/>
</dbReference>
<reference evidence="1" key="1">
    <citation type="submission" date="2019-04" db="EMBL/GenBank/DDBJ databases">
        <authorList>
            <consortium name="NARMS: The National Antimicrobial Resistance Monitoring System"/>
        </authorList>
    </citation>
    <scope>NUCLEOTIDE SEQUENCE</scope>
    <source>
        <strain evidence="1">FSIS11919992</strain>
        <strain evidence="2">FSIS1605714</strain>
    </source>
</reference>
<dbReference type="PANTHER" id="PTHR21197">
    <property type="entry name" value="UDP-GALACTOPYRANOSE MUTASE"/>
    <property type="match status" value="1"/>
</dbReference>
<dbReference type="EMBL" id="AACMTA010000007">
    <property type="protein sequence ID" value="EAL2607568.1"/>
    <property type="molecule type" value="Genomic_DNA"/>
</dbReference>
<proteinExistence type="predicted"/>
<evidence type="ECO:0000313" key="2">
    <source>
        <dbReference type="EMBL" id="EAL2607568.1"/>
    </source>
</evidence>
<dbReference type="AlphaFoldDB" id="A0A5T1BYY4"/>